<feature type="compositionally biased region" description="Acidic residues" evidence="1">
    <location>
        <begin position="370"/>
        <end position="388"/>
    </location>
</feature>
<accession>D7WEP5</accession>
<dbReference type="HOGENOM" id="CLU_020665_0_0_11"/>
<proteinExistence type="predicted"/>
<feature type="transmembrane region" description="Helical" evidence="2">
    <location>
        <begin position="93"/>
        <end position="116"/>
    </location>
</feature>
<dbReference type="Proteomes" id="UP000004208">
    <property type="component" value="Unassembled WGS sequence"/>
</dbReference>
<feature type="region of interest" description="Disordered" evidence="1">
    <location>
        <begin position="370"/>
        <end position="467"/>
    </location>
</feature>
<dbReference type="InterPro" id="IPR045931">
    <property type="entry name" value="DUF6350"/>
</dbReference>
<feature type="compositionally biased region" description="Basic and acidic residues" evidence="1">
    <location>
        <begin position="390"/>
        <end position="418"/>
    </location>
</feature>
<feature type="transmembrane region" description="Helical" evidence="2">
    <location>
        <begin position="251"/>
        <end position="270"/>
    </location>
</feature>
<gene>
    <name evidence="3" type="ORF">HMPREF0291_12128</name>
</gene>
<feature type="transmembrane region" description="Helical" evidence="2">
    <location>
        <begin position="217"/>
        <end position="239"/>
    </location>
</feature>
<organism evidence="3 4">
    <name type="scientific">Corynebacterium genitalium ATCC 33030</name>
    <dbReference type="NCBI Taxonomy" id="585529"/>
    <lineage>
        <taxon>Bacteria</taxon>
        <taxon>Bacillati</taxon>
        <taxon>Actinomycetota</taxon>
        <taxon>Actinomycetes</taxon>
        <taxon>Mycobacteriales</taxon>
        <taxon>Corynebacteriaceae</taxon>
        <taxon>Corynebacterium</taxon>
    </lineage>
</organism>
<feature type="compositionally biased region" description="Acidic residues" evidence="1">
    <location>
        <begin position="448"/>
        <end position="457"/>
    </location>
</feature>
<reference evidence="3" key="1">
    <citation type="submission" date="2010-06" db="EMBL/GenBank/DDBJ databases">
        <authorList>
            <person name="Muzny D."/>
            <person name="Qin X."/>
            <person name="Buhay C."/>
            <person name="Dugan-Rocha S."/>
            <person name="Ding Y."/>
            <person name="Chen G."/>
            <person name="Hawes A."/>
            <person name="Holder M."/>
            <person name="Jhangiani S."/>
            <person name="Johnson A."/>
            <person name="Khan Z."/>
            <person name="Li Z."/>
            <person name="Liu W."/>
            <person name="Liu X."/>
            <person name="Perez L."/>
            <person name="Shen H."/>
            <person name="Wang Q."/>
            <person name="Watt J."/>
            <person name="Xi L."/>
            <person name="Xin Y."/>
            <person name="Zhou J."/>
            <person name="Deng J."/>
            <person name="Jiang H."/>
            <person name="Liu Y."/>
            <person name="Qu J."/>
            <person name="Song X.-Z."/>
            <person name="Zhang L."/>
            <person name="Villasana D."/>
            <person name="Johnson A."/>
            <person name="Liu J."/>
            <person name="Liyanage D."/>
            <person name="Lorensuhewa L."/>
            <person name="Robinson T."/>
            <person name="Song A."/>
            <person name="Song B.-B."/>
            <person name="Dinh H."/>
            <person name="Thornton R."/>
            <person name="Coyle M."/>
            <person name="Francisco L."/>
            <person name="Jackson L."/>
            <person name="Javaid M."/>
            <person name="Korchina V."/>
            <person name="Kovar C."/>
            <person name="Mata R."/>
            <person name="Mathew T."/>
            <person name="Ngo R."/>
            <person name="Nguyen L."/>
            <person name="Nguyen N."/>
            <person name="Okwuonu G."/>
            <person name="Ongeri F."/>
            <person name="Pham C."/>
            <person name="Simmons D."/>
            <person name="Wilczek-Boney K."/>
            <person name="Hale W."/>
            <person name="Jakkamsetti A."/>
            <person name="Pham P."/>
            <person name="Ruth R."/>
            <person name="San Lucas F."/>
            <person name="Warren J."/>
            <person name="Zhang J."/>
            <person name="Zhao Z."/>
            <person name="Zhou C."/>
            <person name="Zhu D."/>
            <person name="Lee S."/>
            <person name="Bess C."/>
            <person name="Blankenburg K."/>
            <person name="Forbes L."/>
            <person name="Fu Q."/>
            <person name="Gubbala S."/>
            <person name="Hirani K."/>
            <person name="Jayaseelan J.C."/>
            <person name="Lara F."/>
            <person name="Munidasa M."/>
            <person name="Palculict T."/>
            <person name="Patil S."/>
            <person name="Pu L.-L."/>
            <person name="Saada N."/>
            <person name="Tang L."/>
            <person name="Weissenberger G."/>
            <person name="Zhu Y."/>
            <person name="Hemphill L."/>
            <person name="Shang Y."/>
            <person name="Youmans B."/>
            <person name="Ayvaz T."/>
            <person name="Ross M."/>
            <person name="Santibanez J."/>
            <person name="Aqrawi P."/>
            <person name="Gross S."/>
            <person name="Joshi V."/>
            <person name="Fowler G."/>
            <person name="Nazareth L."/>
            <person name="Reid J."/>
            <person name="Worley K."/>
            <person name="Petrosino J."/>
            <person name="Highlander S."/>
            <person name="Gibbs R."/>
        </authorList>
    </citation>
    <scope>NUCLEOTIDE SEQUENCE [LARGE SCALE GENOMIC DNA]</scope>
    <source>
        <strain evidence="3">ATCC 33030</strain>
    </source>
</reference>
<sequence length="467" mass="48826">MKERVRHYAPYIGVPNIVLVLGIIAVCLATILLAGGRVAALPAAIAETWFVLHGVPVILDGVILGSLPLLPAVLVAAFIAWRVRVATRERVSVLDLYAIFGLVVLIPFTLSAIAWFMVGDASSVFPVSPPAIHKALFIPVFVHLVGMACGMSERLWRALFDRASLPVALIGATRAMATLALRLLAAAAIVYLVLLAVGYGRIADLVAQFPVLDGGGGLALVGLCILYLPNAVISTLSVLLGAPMQIAEGGVSLFSAALVPLPPLPLFGAIPGTVPAWAPVLMIVPAAVLIHFVASRRFLPIDIAACTLIAAVFALVGALMAGGHVGAYGWIGPSPLFFALAALCWVGGVIGLAWIVAAIRGRTVAADAEDTADAEDADDVDHADEADVVDVPRELETDEREDGHREVEEPQPESKPEAEESDEGVSEGEQPAGGSTAYSVLKQREGEAGLEADEADPLSETQRPVTD</sequence>
<name>D7WEP5_9CORY</name>
<dbReference type="Pfam" id="PF19877">
    <property type="entry name" value="DUF6350"/>
    <property type="match status" value="1"/>
</dbReference>
<evidence type="ECO:0000256" key="2">
    <source>
        <dbReference type="SAM" id="Phobius"/>
    </source>
</evidence>
<feature type="transmembrane region" description="Helical" evidence="2">
    <location>
        <begin position="177"/>
        <end position="197"/>
    </location>
</feature>
<dbReference type="eggNOG" id="ENOG5033EIZ">
    <property type="taxonomic scope" value="Bacteria"/>
</dbReference>
<keyword evidence="2" id="KW-0812">Transmembrane</keyword>
<feature type="transmembrane region" description="Helical" evidence="2">
    <location>
        <begin position="276"/>
        <end position="294"/>
    </location>
</feature>
<dbReference type="AlphaFoldDB" id="D7WEP5"/>
<comment type="caution">
    <text evidence="3">The sequence shown here is derived from an EMBL/GenBank/DDBJ whole genome shotgun (WGS) entry which is preliminary data.</text>
</comment>
<dbReference type="STRING" id="585529.HMPREF0291_12128"/>
<keyword evidence="4" id="KW-1185">Reference proteome</keyword>
<feature type="transmembrane region" description="Helical" evidence="2">
    <location>
        <begin position="136"/>
        <end position="156"/>
    </location>
</feature>
<keyword evidence="2" id="KW-1133">Transmembrane helix</keyword>
<keyword evidence="2" id="KW-0472">Membrane</keyword>
<evidence type="ECO:0000313" key="3">
    <source>
        <dbReference type="EMBL" id="EFK54470.1"/>
    </source>
</evidence>
<protein>
    <submittedName>
        <fullName evidence="3">Uncharacterized protein</fullName>
    </submittedName>
</protein>
<feature type="transmembrane region" description="Helical" evidence="2">
    <location>
        <begin position="12"/>
        <end position="35"/>
    </location>
</feature>
<evidence type="ECO:0000313" key="4">
    <source>
        <dbReference type="Proteomes" id="UP000004208"/>
    </source>
</evidence>
<feature type="transmembrane region" description="Helical" evidence="2">
    <location>
        <begin position="306"/>
        <end position="331"/>
    </location>
</feature>
<feature type="transmembrane region" description="Helical" evidence="2">
    <location>
        <begin position="55"/>
        <end position="81"/>
    </location>
</feature>
<evidence type="ECO:0000256" key="1">
    <source>
        <dbReference type="SAM" id="MobiDB-lite"/>
    </source>
</evidence>
<dbReference type="EMBL" id="ACLJ02000003">
    <property type="protein sequence ID" value="EFK54470.1"/>
    <property type="molecule type" value="Genomic_DNA"/>
</dbReference>
<feature type="transmembrane region" description="Helical" evidence="2">
    <location>
        <begin position="337"/>
        <end position="359"/>
    </location>
</feature>